<proteinExistence type="predicted"/>
<dbReference type="InterPro" id="IPR046196">
    <property type="entry name" value="DUF6228"/>
</dbReference>
<evidence type="ECO:0000313" key="1">
    <source>
        <dbReference type="EMBL" id="GAA4486947.1"/>
    </source>
</evidence>
<reference evidence="2" key="1">
    <citation type="journal article" date="2019" name="Int. J. Syst. Evol. Microbiol.">
        <title>The Global Catalogue of Microorganisms (GCM) 10K type strain sequencing project: providing services to taxonomists for standard genome sequencing and annotation.</title>
        <authorList>
            <consortium name="The Broad Institute Genomics Platform"/>
            <consortium name="The Broad Institute Genome Sequencing Center for Infectious Disease"/>
            <person name="Wu L."/>
            <person name="Ma J."/>
        </authorList>
    </citation>
    <scope>NUCLEOTIDE SEQUENCE [LARGE SCALE GENOMIC DNA]</scope>
    <source>
        <strain evidence="2">JCM 17933</strain>
    </source>
</reference>
<dbReference type="RefSeq" id="WP_345458828.1">
    <property type="nucleotide sequence ID" value="NZ_BAABHF010000010.1"/>
</dbReference>
<accession>A0ABP8PFH9</accession>
<comment type="caution">
    <text evidence="1">The sequence shown here is derived from an EMBL/GenBank/DDBJ whole genome shotgun (WGS) entry which is preliminary data.</text>
</comment>
<protein>
    <submittedName>
        <fullName evidence="1">Uncharacterized protein</fullName>
    </submittedName>
</protein>
<dbReference type="Pfam" id="PF19739">
    <property type="entry name" value="DUF6228"/>
    <property type="match status" value="1"/>
</dbReference>
<organism evidence="1 2">
    <name type="scientific">Actinoallomurus oryzae</name>
    <dbReference type="NCBI Taxonomy" id="502180"/>
    <lineage>
        <taxon>Bacteria</taxon>
        <taxon>Bacillati</taxon>
        <taxon>Actinomycetota</taxon>
        <taxon>Actinomycetes</taxon>
        <taxon>Streptosporangiales</taxon>
        <taxon>Thermomonosporaceae</taxon>
        <taxon>Actinoallomurus</taxon>
    </lineage>
</organism>
<sequence>MTAPDDGCEVMVPRGPAGAYIRLSGLRRPHGDALVCLVVGAEAPGLSATIGVETLNGDGLAEYVQSLEEGFRGWQGERTWASFRRDVEIRAAHLGRSIRLAWTLRFPEWDADWTATVEVHVSPGEELKGFAADVTRFLEGS</sequence>
<keyword evidence="2" id="KW-1185">Reference proteome</keyword>
<gene>
    <name evidence="1" type="ORF">GCM10023191_014080</name>
</gene>
<dbReference type="EMBL" id="BAABHF010000010">
    <property type="protein sequence ID" value="GAA4486947.1"/>
    <property type="molecule type" value="Genomic_DNA"/>
</dbReference>
<dbReference type="Proteomes" id="UP001500503">
    <property type="component" value="Unassembled WGS sequence"/>
</dbReference>
<name>A0ABP8PFH9_9ACTN</name>
<evidence type="ECO:0000313" key="2">
    <source>
        <dbReference type="Proteomes" id="UP001500503"/>
    </source>
</evidence>